<dbReference type="CDD" id="cd03139">
    <property type="entry name" value="GATase1_PfpI_2"/>
    <property type="match status" value="1"/>
</dbReference>
<comment type="caution">
    <text evidence="2">The sequence shown here is derived from an EMBL/GenBank/DDBJ whole genome shotgun (WGS) entry which is preliminary data.</text>
</comment>
<keyword evidence="2" id="KW-0456">Lyase</keyword>
<evidence type="ECO:0000313" key="2">
    <source>
        <dbReference type="EMBL" id="MDP5226711.1"/>
    </source>
</evidence>
<reference evidence="2 3" key="1">
    <citation type="submission" date="2023-08" db="EMBL/GenBank/DDBJ databases">
        <title>Arthrobacter horti sp. nov., isolated from forest soil.</title>
        <authorList>
            <person name="Park M."/>
        </authorList>
    </citation>
    <scope>NUCLEOTIDE SEQUENCE [LARGE SCALE GENOMIC DNA]</scope>
    <source>
        <strain evidence="2 3">YJM1</strain>
    </source>
</reference>
<dbReference type="InterPro" id="IPR052158">
    <property type="entry name" value="INH-QAR"/>
</dbReference>
<dbReference type="SUPFAM" id="SSF52317">
    <property type="entry name" value="Class I glutamine amidotransferase-like"/>
    <property type="match status" value="1"/>
</dbReference>
<feature type="domain" description="DJ-1/PfpI" evidence="1">
    <location>
        <begin position="7"/>
        <end position="166"/>
    </location>
</feature>
<proteinExistence type="predicted"/>
<evidence type="ECO:0000259" key="1">
    <source>
        <dbReference type="Pfam" id="PF01965"/>
    </source>
</evidence>
<gene>
    <name evidence="2" type="ORF">Q9R02_06055</name>
</gene>
<keyword evidence="3" id="KW-1185">Reference proteome</keyword>
<name>A0ABT9IM80_9MICC</name>
<dbReference type="EMBL" id="JAVALS010000003">
    <property type="protein sequence ID" value="MDP5226711.1"/>
    <property type="molecule type" value="Genomic_DNA"/>
</dbReference>
<dbReference type="RefSeq" id="WP_305995768.1">
    <property type="nucleotide sequence ID" value="NZ_JAVALS010000003.1"/>
</dbReference>
<protein>
    <submittedName>
        <fullName evidence="2">DJ-1/PfpI family protein</fullName>
        <ecNumber evidence="2">4.2.1.-</ecNumber>
    </submittedName>
</protein>
<dbReference type="PANTHER" id="PTHR43130:SF2">
    <property type="entry name" value="DJ-1_PFPI DOMAIN-CONTAINING PROTEIN"/>
    <property type="match status" value="1"/>
</dbReference>
<dbReference type="InterPro" id="IPR002818">
    <property type="entry name" value="DJ-1/PfpI"/>
</dbReference>
<dbReference type="Pfam" id="PF01965">
    <property type="entry name" value="DJ-1_PfpI"/>
    <property type="match status" value="1"/>
</dbReference>
<dbReference type="Proteomes" id="UP001232725">
    <property type="component" value="Unassembled WGS sequence"/>
</dbReference>
<dbReference type="InterPro" id="IPR029062">
    <property type="entry name" value="Class_I_gatase-like"/>
</dbReference>
<dbReference type="Gene3D" id="3.40.50.880">
    <property type="match status" value="1"/>
</dbReference>
<dbReference type="EC" id="4.2.1.-" evidence="2"/>
<sequence>MTDEIRINALVFPDVTQLDLTGPVQFLTGIPGAVVDLVWHSTDPVPTDCGFSILPTTTFADARPADVIMIPGGQGAFNLLEDAVALDFVRAQARDARYITSVCTGAFVLGAAGLLKGRRVTTHWASHAMLSHFGAIPEQARVVRDGNLITGGGVTSGIDFALTLAAEIAGPDVARRIQLALEYDPQPPFDAGTPARPEADQEFVASLIASNRERREGPVLAAAGRNAGSDIAR</sequence>
<organism evidence="2 3">
    <name type="scientific">Arthrobacter horti</name>
    <dbReference type="NCBI Taxonomy" id="3068273"/>
    <lineage>
        <taxon>Bacteria</taxon>
        <taxon>Bacillati</taxon>
        <taxon>Actinomycetota</taxon>
        <taxon>Actinomycetes</taxon>
        <taxon>Micrococcales</taxon>
        <taxon>Micrococcaceae</taxon>
        <taxon>Arthrobacter</taxon>
    </lineage>
</organism>
<dbReference type="GO" id="GO:0016829">
    <property type="term" value="F:lyase activity"/>
    <property type="evidence" value="ECO:0007669"/>
    <property type="project" value="UniProtKB-KW"/>
</dbReference>
<accession>A0ABT9IM80</accession>
<evidence type="ECO:0000313" key="3">
    <source>
        <dbReference type="Proteomes" id="UP001232725"/>
    </source>
</evidence>
<dbReference type="PANTHER" id="PTHR43130">
    <property type="entry name" value="ARAC-FAMILY TRANSCRIPTIONAL REGULATOR"/>
    <property type="match status" value="1"/>
</dbReference>